<dbReference type="EMBL" id="PTJC01000006">
    <property type="protein sequence ID" value="PPK85394.1"/>
    <property type="molecule type" value="Genomic_DNA"/>
</dbReference>
<reference evidence="1 2" key="1">
    <citation type="submission" date="2018-02" db="EMBL/GenBank/DDBJ databases">
        <title>Genomic Encyclopedia of Archaeal and Bacterial Type Strains, Phase II (KMG-II): from individual species to whole genera.</title>
        <authorList>
            <person name="Goeker M."/>
        </authorList>
    </citation>
    <scope>NUCLEOTIDE SEQUENCE [LARGE SCALE GENOMIC DNA]</scope>
    <source>
        <strain evidence="1 2">DSM 29526</strain>
    </source>
</reference>
<gene>
    <name evidence="1" type="ORF">CLV84_2290</name>
</gene>
<evidence type="ECO:0000313" key="1">
    <source>
        <dbReference type="EMBL" id="PPK85394.1"/>
    </source>
</evidence>
<proteinExistence type="predicted"/>
<organism evidence="1 2">
    <name type="scientific">Neolewinella xylanilytica</name>
    <dbReference type="NCBI Taxonomy" id="1514080"/>
    <lineage>
        <taxon>Bacteria</taxon>
        <taxon>Pseudomonadati</taxon>
        <taxon>Bacteroidota</taxon>
        <taxon>Saprospiria</taxon>
        <taxon>Saprospirales</taxon>
        <taxon>Lewinellaceae</taxon>
        <taxon>Neolewinella</taxon>
    </lineage>
</organism>
<evidence type="ECO:0000313" key="2">
    <source>
        <dbReference type="Proteomes" id="UP000237662"/>
    </source>
</evidence>
<protein>
    <submittedName>
        <fullName evidence="1">Uncharacterized protein</fullName>
    </submittedName>
</protein>
<accession>A0A2S6I2I4</accession>
<dbReference type="Proteomes" id="UP000237662">
    <property type="component" value="Unassembled WGS sequence"/>
</dbReference>
<name>A0A2S6I2I4_9BACT</name>
<dbReference type="AlphaFoldDB" id="A0A2S6I2I4"/>
<comment type="caution">
    <text evidence="1">The sequence shown here is derived from an EMBL/GenBank/DDBJ whole genome shotgun (WGS) entry which is preliminary data.</text>
</comment>
<sequence>MLRPLPRSAVRTACLDRVFQLCDLLFLFDSYERVSNLLSSCIRPLSESEVNLLYPIFGDSVPYHRIRLDERARIGPRRYGLIYVSFHTINSWGPIPLPILVHEVVHVWQYVNRGAIYIPRALAAQRSRMGYDYGGLEGLRGAYSLDDFNYEQMAALVEDAYRLEQGLPLRYLAAPTPEARRLLRGFTRKLKSG</sequence>
<keyword evidence="2" id="KW-1185">Reference proteome</keyword>